<evidence type="ECO:0000256" key="2">
    <source>
        <dbReference type="ARBA" id="ARBA00022475"/>
    </source>
</evidence>
<dbReference type="Proteomes" id="UP000475214">
    <property type="component" value="Unassembled WGS sequence"/>
</dbReference>
<evidence type="ECO:0000256" key="7">
    <source>
        <dbReference type="SAM" id="Phobius"/>
    </source>
</evidence>
<evidence type="ECO:0000256" key="1">
    <source>
        <dbReference type="ARBA" id="ARBA00004651"/>
    </source>
</evidence>
<reference evidence="9 10" key="1">
    <citation type="submission" date="2020-02" db="EMBL/GenBank/DDBJ databases">
        <authorList>
            <person name="Li X.-J."/>
            <person name="Han X.-M."/>
        </authorList>
    </citation>
    <scope>NUCLEOTIDE SEQUENCE [LARGE SCALE GENOMIC DNA]</scope>
    <source>
        <strain evidence="9 10">CCTCC AB 2017055</strain>
    </source>
</reference>
<keyword evidence="5 7" id="KW-0472">Membrane</keyword>
<comment type="similarity">
    <text evidence="6">Belongs to the ABC-4 integral membrane protein family.</text>
</comment>
<feature type="transmembrane region" description="Helical" evidence="7">
    <location>
        <begin position="283"/>
        <end position="307"/>
    </location>
</feature>
<dbReference type="Pfam" id="PF02687">
    <property type="entry name" value="FtsX"/>
    <property type="match status" value="2"/>
</dbReference>
<evidence type="ECO:0000256" key="6">
    <source>
        <dbReference type="ARBA" id="ARBA00038076"/>
    </source>
</evidence>
<dbReference type="AlphaFoldDB" id="A0A6L9S5Y9"/>
<keyword evidence="3 7" id="KW-0812">Transmembrane</keyword>
<dbReference type="GO" id="GO:0022857">
    <property type="term" value="F:transmembrane transporter activity"/>
    <property type="evidence" value="ECO:0007669"/>
    <property type="project" value="TreeGrafter"/>
</dbReference>
<name>A0A6L9S5Y9_9ACTN</name>
<protein>
    <submittedName>
        <fullName evidence="9">FtsX-like permease family protein</fullName>
    </submittedName>
</protein>
<dbReference type="RefSeq" id="WP_163734779.1">
    <property type="nucleotide sequence ID" value="NZ_JAAGOA010000004.1"/>
</dbReference>
<evidence type="ECO:0000313" key="10">
    <source>
        <dbReference type="Proteomes" id="UP000475214"/>
    </source>
</evidence>
<feature type="transmembrane region" description="Helical" evidence="7">
    <location>
        <begin position="762"/>
        <end position="784"/>
    </location>
</feature>
<feature type="transmembrane region" description="Helical" evidence="7">
    <location>
        <begin position="328"/>
        <end position="356"/>
    </location>
</feature>
<feature type="domain" description="ABC3 transporter permease C-terminal" evidence="8">
    <location>
        <begin position="286"/>
        <end position="401"/>
    </location>
</feature>
<sequence>MNEAVLAWLRLDLRRRWRSLLVLALLIALALGTVLTAVTGARRGASAVDRLLEQTLPTTAVVLPNQPGFDWDAVRALPEVEALSTFVVGGFDVAEVPPEYRDEAAAFPPGDDEVMRTIERPVILEGRLFDPARADELVTSARFEESFGLGVGDTVTLRLPTPEQVDAIYRDNVEPDAFEGPVIEATIVGVVRSGWFSEETVEDPGGLVASPGLFAAYAPNFLGTELDSGYLNALVRLDGGEAAIPAFKEKLAEVTGNPGIDVWNWADKARHYDDVAEFEASSLLAFGAAAGIAAVFLVGQAISRHAAASVADLQVLRAVGMAPRQTRWAAAAGPVTAAACGAVLGAVGAVVASRWFPTGHAALVEPAPGIDVDGVVIAAGVIATPLLVAGGALAAAWLAVRATLRISTPHTSGLAAVAARIGLPVPAVIGARFALETGRGRNAVPVRPALLGAVTGVLGVLAAMTFSSGINDAGSNLERFGQTYQLQAFLGYNSTDHGPADELLAAIAGDPGVAAVNDARQDIGQIAEVAVAATTYDPVVAGERVDVVLTAGRMPENDAEIALGPRTAAAIDADVGDTITMTGTHGEQELAVTGIAFVPAAPHNDYATGAWVTPAGYDALFRGFKFHLGLVALHPGADQDAVAGRIAETTGAFLEPPWPPVEITELRQVRQLPTLLAGFLAVLALGAVGHALATAVRRRRHDLAVLRATGMTRWQTRGVVVTQATVLALAGVAIGVPLGVALGRTLWRYVADSTPVLYVPPVAVLALLLVAPVALIAANLLAAWPSQRAAGMRVGHVLRAE</sequence>
<dbReference type="PANTHER" id="PTHR30572:SF4">
    <property type="entry name" value="ABC TRANSPORTER PERMEASE YTRF"/>
    <property type="match status" value="1"/>
</dbReference>
<dbReference type="InterPro" id="IPR003838">
    <property type="entry name" value="ABC3_permease_C"/>
</dbReference>
<keyword evidence="10" id="KW-1185">Reference proteome</keyword>
<dbReference type="EMBL" id="JAAGOA010000004">
    <property type="protein sequence ID" value="NED99927.1"/>
    <property type="molecule type" value="Genomic_DNA"/>
</dbReference>
<feature type="transmembrane region" description="Helical" evidence="7">
    <location>
        <begin position="449"/>
        <end position="470"/>
    </location>
</feature>
<proteinExistence type="inferred from homology"/>
<feature type="transmembrane region" description="Helical" evidence="7">
    <location>
        <begin position="718"/>
        <end position="742"/>
    </location>
</feature>
<keyword evidence="2" id="KW-1003">Cell membrane</keyword>
<evidence type="ECO:0000256" key="4">
    <source>
        <dbReference type="ARBA" id="ARBA00022989"/>
    </source>
</evidence>
<evidence type="ECO:0000259" key="8">
    <source>
        <dbReference type="Pfam" id="PF02687"/>
    </source>
</evidence>
<evidence type="ECO:0000256" key="3">
    <source>
        <dbReference type="ARBA" id="ARBA00022692"/>
    </source>
</evidence>
<comment type="subcellular location">
    <subcellularLocation>
        <location evidence="1">Cell membrane</location>
        <topology evidence="1">Multi-pass membrane protein</topology>
    </subcellularLocation>
</comment>
<dbReference type="PANTHER" id="PTHR30572">
    <property type="entry name" value="MEMBRANE COMPONENT OF TRANSPORTER-RELATED"/>
    <property type="match status" value="1"/>
</dbReference>
<comment type="caution">
    <text evidence="9">The sequence shown here is derived from an EMBL/GenBank/DDBJ whole genome shotgun (WGS) entry which is preliminary data.</text>
</comment>
<dbReference type="InterPro" id="IPR050250">
    <property type="entry name" value="Macrolide_Exporter_MacB"/>
</dbReference>
<gene>
    <name evidence="9" type="ORF">G1H10_07070</name>
</gene>
<feature type="transmembrane region" description="Helical" evidence="7">
    <location>
        <begin position="675"/>
        <end position="697"/>
    </location>
</feature>
<feature type="transmembrane region" description="Helical" evidence="7">
    <location>
        <begin position="376"/>
        <end position="400"/>
    </location>
</feature>
<feature type="domain" description="ABC3 transporter permease C-terminal" evidence="8">
    <location>
        <begin position="676"/>
        <end position="784"/>
    </location>
</feature>
<keyword evidence="4 7" id="KW-1133">Transmembrane helix</keyword>
<evidence type="ECO:0000256" key="5">
    <source>
        <dbReference type="ARBA" id="ARBA00023136"/>
    </source>
</evidence>
<dbReference type="GO" id="GO:0005886">
    <property type="term" value="C:plasma membrane"/>
    <property type="evidence" value="ECO:0007669"/>
    <property type="project" value="UniProtKB-SubCell"/>
</dbReference>
<evidence type="ECO:0000313" key="9">
    <source>
        <dbReference type="EMBL" id="NED99927.1"/>
    </source>
</evidence>
<organism evidence="9 10">
    <name type="scientific">Phytoactinopolyspora halotolerans</name>
    <dbReference type="NCBI Taxonomy" id="1981512"/>
    <lineage>
        <taxon>Bacteria</taxon>
        <taxon>Bacillati</taxon>
        <taxon>Actinomycetota</taxon>
        <taxon>Actinomycetes</taxon>
        <taxon>Jiangellales</taxon>
        <taxon>Jiangellaceae</taxon>
        <taxon>Phytoactinopolyspora</taxon>
    </lineage>
</organism>
<accession>A0A6L9S5Y9</accession>